<sequence length="268" mass="31444">MFAIILLLIIAVSETISQDICQFFQSDGRHNGLKIYRHRELSGDSYPQSTLFKGIIYGNGLKWEFTIERQLIGNMSIRVIDTTGRPFNQTIVNRFIIFGDFYNRDQKWENYIAFHDMIYEDPKDRSALHIWLPNGTELWLHNRDIEYNATDIMFRSTAIYTNDYVMILDRHTGVVLTYNIRPDVIDNTSLAIHYNRVDNETADLEYNTLAIKPLFLEMISDFLRQQLEAIIDYEIVDEEPGYMLWFSIDGELRYCFTPGDGPLSQQHP</sequence>
<evidence type="ECO:0000313" key="3">
    <source>
        <dbReference type="Proteomes" id="UP000759131"/>
    </source>
</evidence>
<feature type="signal peptide" evidence="1">
    <location>
        <begin position="1"/>
        <end position="17"/>
    </location>
</feature>
<reference evidence="2" key="1">
    <citation type="submission" date="2020-11" db="EMBL/GenBank/DDBJ databases">
        <authorList>
            <person name="Tran Van P."/>
        </authorList>
    </citation>
    <scope>NUCLEOTIDE SEQUENCE</scope>
</reference>
<keyword evidence="1" id="KW-0732">Signal</keyword>
<dbReference type="Proteomes" id="UP000759131">
    <property type="component" value="Unassembled WGS sequence"/>
</dbReference>
<gene>
    <name evidence="2" type="ORF">OSB1V03_LOCUS8019</name>
</gene>
<accession>A0A7R9KQN2</accession>
<name>A0A7R9KQN2_9ACAR</name>
<organism evidence="2">
    <name type="scientific">Medioppia subpectinata</name>
    <dbReference type="NCBI Taxonomy" id="1979941"/>
    <lineage>
        <taxon>Eukaryota</taxon>
        <taxon>Metazoa</taxon>
        <taxon>Ecdysozoa</taxon>
        <taxon>Arthropoda</taxon>
        <taxon>Chelicerata</taxon>
        <taxon>Arachnida</taxon>
        <taxon>Acari</taxon>
        <taxon>Acariformes</taxon>
        <taxon>Sarcoptiformes</taxon>
        <taxon>Oribatida</taxon>
        <taxon>Brachypylina</taxon>
        <taxon>Oppioidea</taxon>
        <taxon>Oppiidae</taxon>
        <taxon>Medioppia</taxon>
    </lineage>
</organism>
<dbReference type="EMBL" id="OC859445">
    <property type="protein sequence ID" value="CAD7627593.1"/>
    <property type="molecule type" value="Genomic_DNA"/>
</dbReference>
<feature type="chain" id="PRO_5036403409" evidence="1">
    <location>
        <begin position="18"/>
        <end position="268"/>
    </location>
</feature>
<dbReference type="AlphaFoldDB" id="A0A7R9KQN2"/>
<evidence type="ECO:0000313" key="2">
    <source>
        <dbReference type="EMBL" id="CAD7627593.1"/>
    </source>
</evidence>
<keyword evidence="3" id="KW-1185">Reference proteome</keyword>
<dbReference type="EMBL" id="CAJPIZ010004870">
    <property type="protein sequence ID" value="CAG2108023.1"/>
    <property type="molecule type" value="Genomic_DNA"/>
</dbReference>
<proteinExistence type="predicted"/>
<dbReference type="OrthoDB" id="6532592at2759"/>
<protein>
    <submittedName>
        <fullName evidence="2">Uncharacterized protein</fullName>
    </submittedName>
</protein>
<evidence type="ECO:0000256" key="1">
    <source>
        <dbReference type="SAM" id="SignalP"/>
    </source>
</evidence>